<feature type="transmembrane region" description="Helical" evidence="1">
    <location>
        <begin position="12"/>
        <end position="30"/>
    </location>
</feature>
<organism evidence="2 3">
    <name type="scientific">Hyaloscypha bicolor E</name>
    <dbReference type="NCBI Taxonomy" id="1095630"/>
    <lineage>
        <taxon>Eukaryota</taxon>
        <taxon>Fungi</taxon>
        <taxon>Dikarya</taxon>
        <taxon>Ascomycota</taxon>
        <taxon>Pezizomycotina</taxon>
        <taxon>Leotiomycetes</taxon>
        <taxon>Helotiales</taxon>
        <taxon>Hyaloscyphaceae</taxon>
        <taxon>Hyaloscypha</taxon>
        <taxon>Hyaloscypha bicolor</taxon>
    </lineage>
</organism>
<reference evidence="2 3" key="1">
    <citation type="submission" date="2016-04" db="EMBL/GenBank/DDBJ databases">
        <title>A degradative enzymes factory behind the ericoid mycorrhizal symbiosis.</title>
        <authorList>
            <consortium name="DOE Joint Genome Institute"/>
            <person name="Martino E."/>
            <person name="Morin E."/>
            <person name="Grelet G."/>
            <person name="Kuo A."/>
            <person name="Kohler A."/>
            <person name="Daghino S."/>
            <person name="Barry K."/>
            <person name="Choi C."/>
            <person name="Cichocki N."/>
            <person name="Clum A."/>
            <person name="Copeland A."/>
            <person name="Hainaut M."/>
            <person name="Haridas S."/>
            <person name="Labutti K."/>
            <person name="Lindquist E."/>
            <person name="Lipzen A."/>
            <person name="Khouja H.-R."/>
            <person name="Murat C."/>
            <person name="Ohm R."/>
            <person name="Olson A."/>
            <person name="Spatafora J."/>
            <person name="Veneault-Fourrey C."/>
            <person name="Henrissat B."/>
            <person name="Grigoriev I."/>
            <person name="Martin F."/>
            <person name="Perotto S."/>
        </authorList>
    </citation>
    <scope>NUCLEOTIDE SEQUENCE [LARGE SCALE GENOMIC DNA]</scope>
    <source>
        <strain evidence="2 3">E</strain>
    </source>
</reference>
<dbReference type="OrthoDB" id="193478at2759"/>
<dbReference type="AlphaFoldDB" id="A0A2J6TEH1"/>
<evidence type="ECO:0000313" key="2">
    <source>
        <dbReference type="EMBL" id="PMD61435.1"/>
    </source>
</evidence>
<dbReference type="STRING" id="1095630.A0A2J6TEH1"/>
<dbReference type="EMBL" id="KZ613786">
    <property type="protein sequence ID" value="PMD61435.1"/>
    <property type="molecule type" value="Genomic_DNA"/>
</dbReference>
<keyword evidence="1" id="KW-0812">Transmembrane</keyword>
<feature type="transmembrane region" description="Helical" evidence="1">
    <location>
        <begin position="141"/>
        <end position="168"/>
    </location>
</feature>
<protein>
    <submittedName>
        <fullName evidence="2">Uncharacterized protein</fullName>
    </submittedName>
</protein>
<keyword evidence="1" id="KW-0472">Membrane</keyword>
<evidence type="ECO:0000313" key="3">
    <source>
        <dbReference type="Proteomes" id="UP000235371"/>
    </source>
</evidence>
<dbReference type="Proteomes" id="UP000235371">
    <property type="component" value="Unassembled WGS sequence"/>
</dbReference>
<name>A0A2J6TEH1_9HELO</name>
<feature type="transmembrane region" description="Helical" evidence="1">
    <location>
        <begin position="51"/>
        <end position="73"/>
    </location>
</feature>
<gene>
    <name evidence="2" type="ORF">K444DRAFT_370422</name>
</gene>
<accession>A0A2J6TEH1</accession>
<sequence>MIATRRSFGGTITAQTSFGTLVIISSFSMFKAWMAIRAGRVDRHRVWMLRAWCHICSVLTLRILMAVFSFAIVQVSPDRYKTVSTCAEILHTYETLSCNFTRSLPRLLARYPSCAELGEKGGREVFVAVNASLNIMRPEEIFSMLSLVYGVCAFLGLVIHVLGVEIYLEWSRGEGERLKEVAKNRERGLEK</sequence>
<dbReference type="GeneID" id="36580348"/>
<dbReference type="InterPro" id="IPR018750">
    <property type="entry name" value="DUF2306_membrane"/>
</dbReference>
<dbReference type="RefSeq" id="XP_024738339.1">
    <property type="nucleotide sequence ID" value="XM_024872267.1"/>
</dbReference>
<dbReference type="InParanoid" id="A0A2J6TEH1"/>
<proteinExistence type="predicted"/>
<keyword evidence="3" id="KW-1185">Reference proteome</keyword>
<keyword evidence="1" id="KW-1133">Transmembrane helix</keyword>
<evidence type="ECO:0000256" key="1">
    <source>
        <dbReference type="SAM" id="Phobius"/>
    </source>
</evidence>
<dbReference type="Pfam" id="PF10067">
    <property type="entry name" value="DUF2306"/>
    <property type="match status" value="1"/>
</dbReference>